<feature type="binding site" description="axial binding residue" evidence="20">
    <location>
        <position position="265"/>
    </location>
    <ligand>
        <name>heme c</name>
        <dbReference type="ChEBI" id="CHEBI:61717"/>
        <label>1</label>
    </ligand>
    <ligandPart>
        <name>Fe</name>
        <dbReference type="ChEBI" id="CHEBI:18248"/>
    </ligandPart>
</feature>
<organism evidence="24 25">
    <name type="scientific">Brevundimonas vancanneytii</name>
    <dbReference type="NCBI Taxonomy" id="1325724"/>
    <lineage>
        <taxon>Bacteria</taxon>
        <taxon>Pseudomonadati</taxon>
        <taxon>Pseudomonadota</taxon>
        <taxon>Alphaproteobacteria</taxon>
        <taxon>Caulobacterales</taxon>
        <taxon>Caulobacteraceae</taxon>
        <taxon>Brevundimonas</taxon>
    </lineage>
</organism>
<dbReference type="PRINTS" id="PR00605">
    <property type="entry name" value="CYTCHROMECIC"/>
</dbReference>
<evidence type="ECO:0000256" key="5">
    <source>
        <dbReference type="ARBA" id="ARBA00022475"/>
    </source>
</evidence>
<dbReference type="InterPro" id="IPR004678">
    <property type="entry name" value="Cyt_c_oxidase_cbb3_su3"/>
</dbReference>
<dbReference type="InterPro" id="IPR038414">
    <property type="entry name" value="CcoP_N_sf"/>
</dbReference>
<evidence type="ECO:0000256" key="2">
    <source>
        <dbReference type="ARBA" id="ARBA00004673"/>
    </source>
</evidence>
<feature type="binding site" description="axial binding residue" evidence="20">
    <location>
        <position position="224"/>
    </location>
    <ligand>
        <name>heme c</name>
        <dbReference type="ChEBI" id="CHEBI:61717"/>
        <label>2</label>
    </ligand>
    <ligandPart>
        <name>Fe</name>
        <dbReference type="ChEBI" id="CHEBI:18248"/>
    </ligandPart>
</feature>
<evidence type="ECO:0000256" key="8">
    <source>
        <dbReference type="ARBA" id="ARBA00022660"/>
    </source>
</evidence>
<dbReference type="AlphaFoldDB" id="A0A4P1KBG4"/>
<dbReference type="KEGG" id="bvy:NCTC9239_02538"/>
<keyword evidence="16 19" id="KW-0408">Iron</keyword>
<name>A0A4P1KBG4_9CAUL</name>
<dbReference type="PANTHER" id="PTHR33751">
    <property type="entry name" value="CBB3-TYPE CYTOCHROME C OXIDASE SUBUNIT FIXP"/>
    <property type="match status" value="1"/>
</dbReference>
<keyword evidence="17 19" id="KW-0406">Ion transport</keyword>
<dbReference type="Gene3D" id="6.10.280.130">
    <property type="match status" value="1"/>
</dbReference>
<dbReference type="Pfam" id="PF13442">
    <property type="entry name" value="Cytochrome_CBB3"/>
    <property type="match status" value="1"/>
</dbReference>
<comment type="cofactor">
    <cofactor evidence="19 21">
        <name>heme c</name>
        <dbReference type="ChEBI" id="CHEBI:61717"/>
    </cofactor>
    <text evidence="19 21">Binds 2 heme C groups per subunit.</text>
</comment>
<dbReference type="GO" id="GO:0005506">
    <property type="term" value="F:iron ion binding"/>
    <property type="evidence" value="ECO:0007669"/>
    <property type="project" value="InterPro"/>
</dbReference>
<keyword evidence="9 22" id="KW-0812">Transmembrane</keyword>
<gene>
    <name evidence="24" type="primary">fixP</name>
    <name evidence="24" type="ORF">NCTC9239_02538</name>
</gene>
<evidence type="ECO:0000259" key="23">
    <source>
        <dbReference type="PROSITE" id="PS51007"/>
    </source>
</evidence>
<evidence type="ECO:0000256" key="12">
    <source>
        <dbReference type="ARBA" id="ARBA00022781"/>
    </source>
</evidence>
<dbReference type="GO" id="GO:0009055">
    <property type="term" value="F:electron transfer activity"/>
    <property type="evidence" value="ECO:0007669"/>
    <property type="project" value="InterPro"/>
</dbReference>
<evidence type="ECO:0000256" key="20">
    <source>
        <dbReference type="PIRSR" id="PIRSR000006-1"/>
    </source>
</evidence>
<comment type="subcellular location">
    <subcellularLocation>
        <location evidence="1 19">Cell inner membrane</location>
    </subcellularLocation>
</comment>
<dbReference type="InterPro" id="IPR032858">
    <property type="entry name" value="CcoP_N"/>
</dbReference>
<evidence type="ECO:0000256" key="19">
    <source>
        <dbReference type="PIRNR" id="PIRNR000006"/>
    </source>
</evidence>
<feature type="binding site" description="axial binding residue" evidence="20">
    <location>
        <position position="125"/>
    </location>
    <ligand>
        <name>heme c</name>
        <dbReference type="ChEBI" id="CHEBI:61717"/>
        <label>1</label>
    </ligand>
    <ligandPart>
        <name>Fe</name>
        <dbReference type="ChEBI" id="CHEBI:18248"/>
    </ligandPart>
</feature>
<evidence type="ECO:0000256" key="4">
    <source>
        <dbReference type="ARBA" id="ARBA00022448"/>
    </source>
</evidence>
<comment type="pathway">
    <text evidence="2 19">Energy metabolism; oxidative phosphorylation.</text>
</comment>
<comment type="function">
    <text evidence="19">C-type cytochrome. Part of the cbb3-type cytochrome c oxidase complex.</text>
</comment>
<sequence>MDEQEFDPVTGRKTTGHEWNGIKELDTPIPRVVLFFLAAGTLFSLIWWVLMPAWPLGVTYTKGLLGLDQREVVTREVEAAAAQRAVWSDRLATADFAEITSDPEMMAYVRQTGGVLFTDNCAVCHGVGGAGGPGYPALTAGAWLWGGAPDQLAETIRVGVNAQHRETRVSEMLAFGDMKILSHDQIMGVAGHVRALSGQKPEYVDAAALAAGRQTFADQCAVCHGADGRGDAKVGAPNLTDRQWLYGGDTQSIVTSIQSGRHGQMPAWEGRLSPAEIRMMAVYVADLAKDKR</sequence>
<keyword evidence="18 19" id="KW-0472">Membrane</keyword>
<dbReference type="InterPro" id="IPR050597">
    <property type="entry name" value="Cytochrome_c_Oxidase_Subunit"/>
</dbReference>
<keyword evidence="12 19" id="KW-0375">Hydrogen ion transport</keyword>
<protein>
    <recommendedName>
        <fullName evidence="19">Cbb3-type cytochrome c oxidase subunit</fullName>
    </recommendedName>
</protein>
<feature type="transmembrane region" description="Helical" evidence="22">
    <location>
        <begin position="32"/>
        <end position="50"/>
    </location>
</feature>
<dbReference type="Pfam" id="PF00034">
    <property type="entry name" value="Cytochrom_C"/>
    <property type="match status" value="1"/>
</dbReference>
<keyword evidence="4 19" id="KW-0813">Transport</keyword>
<evidence type="ECO:0000256" key="21">
    <source>
        <dbReference type="PIRSR" id="PIRSR000006-2"/>
    </source>
</evidence>
<dbReference type="PIRSF" id="PIRSF000006">
    <property type="entry name" value="Cbb3-Cox_fixP"/>
    <property type="match status" value="1"/>
</dbReference>
<feature type="domain" description="Cytochrome c" evidence="23">
    <location>
        <begin position="207"/>
        <end position="288"/>
    </location>
</feature>
<evidence type="ECO:0000256" key="3">
    <source>
        <dbReference type="ARBA" id="ARBA00006113"/>
    </source>
</evidence>
<keyword evidence="11" id="KW-0677">Repeat</keyword>
<reference evidence="24 25" key="1">
    <citation type="submission" date="2019-04" db="EMBL/GenBank/DDBJ databases">
        <authorList>
            <consortium name="Pathogen Informatics"/>
        </authorList>
    </citation>
    <scope>NUCLEOTIDE SEQUENCE [LARGE SCALE GENOMIC DNA]</scope>
    <source>
        <strain evidence="24 25">NCTC9239</strain>
    </source>
</reference>
<dbReference type="SUPFAM" id="SSF46626">
    <property type="entry name" value="Cytochrome c"/>
    <property type="match status" value="2"/>
</dbReference>
<feature type="binding site" description="covalent" evidence="21">
    <location>
        <position position="121"/>
    </location>
    <ligand>
        <name>heme c</name>
        <dbReference type="ChEBI" id="CHEBI:61717"/>
        <label>1</label>
    </ligand>
</feature>
<keyword evidence="15 19" id="KW-0560">Oxidoreductase</keyword>
<evidence type="ECO:0000256" key="11">
    <source>
        <dbReference type="ARBA" id="ARBA00022737"/>
    </source>
</evidence>
<evidence type="ECO:0000256" key="13">
    <source>
        <dbReference type="ARBA" id="ARBA00022982"/>
    </source>
</evidence>
<dbReference type="PANTHER" id="PTHR33751:SF1">
    <property type="entry name" value="CBB3-TYPE CYTOCHROME C OXIDASE SUBUNIT FIXP"/>
    <property type="match status" value="1"/>
</dbReference>
<keyword evidence="5 19" id="KW-1003">Cell membrane</keyword>
<keyword evidence="7 19" id="KW-0349">Heme</keyword>
<evidence type="ECO:0000256" key="14">
    <source>
        <dbReference type="ARBA" id="ARBA00022989"/>
    </source>
</evidence>
<dbReference type="RefSeq" id="WP_138141815.1">
    <property type="nucleotide sequence ID" value="NZ_LR588407.1"/>
</dbReference>
<evidence type="ECO:0000256" key="15">
    <source>
        <dbReference type="ARBA" id="ARBA00023002"/>
    </source>
</evidence>
<dbReference type="PROSITE" id="PS51007">
    <property type="entry name" value="CYTC"/>
    <property type="match status" value="2"/>
</dbReference>
<evidence type="ECO:0000256" key="9">
    <source>
        <dbReference type="ARBA" id="ARBA00022692"/>
    </source>
</evidence>
<dbReference type="GO" id="GO:1902600">
    <property type="term" value="P:proton transmembrane transport"/>
    <property type="evidence" value="ECO:0007669"/>
    <property type="project" value="UniProtKB-KW"/>
</dbReference>
<feature type="domain" description="Cytochrome c" evidence="23">
    <location>
        <begin position="108"/>
        <end position="197"/>
    </location>
</feature>
<evidence type="ECO:0000256" key="16">
    <source>
        <dbReference type="ARBA" id="ARBA00023004"/>
    </source>
</evidence>
<keyword evidence="10 19" id="KW-0479">Metal-binding</keyword>
<dbReference type="Pfam" id="PF14715">
    <property type="entry name" value="FixP_N"/>
    <property type="match status" value="1"/>
</dbReference>
<dbReference type="UniPathway" id="UPA00705"/>
<feature type="binding site" description="covalent" evidence="21">
    <location>
        <position position="223"/>
    </location>
    <ligand>
        <name>heme c</name>
        <dbReference type="ChEBI" id="CHEBI:61717"/>
        <label>2</label>
    </ligand>
</feature>
<keyword evidence="13 19" id="KW-0249">Electron transport</keyword>
<keyword evidence="25" id="KW-1185">Reference proteome</keyword>
<dbReference type="GO" id="GO:0020037">
    <property type="term" value="F:heme binding"/>
    <property type="evidence" value="ECO:0007669"/>
    <property type="project" value="InterPro"/>
</dbReference>
<evidence type="ECO:0000256" key="22">
    <source>
        <dbReference type="SAM" id="Phobius"/>
    </source>
</evidence>
<proteinExistence type="inferred from homology"/>
<dbReference type="InterPro" id="IPR036909">
    <property type="entry name" value="Cyt_c-like_dom_sf"/>
</dbReference>
<evidence type="ECO:0000256" key="18">
    <source>
        <dbReference type="ARBA" id="ARBA00023136"/>
    </source>
</evidence>
<evidence type="ECO:0000256" key="17">
    <source>
        <dbReference type="ARBA" id="ARBA00023065"/>
    </source>
</evidence>
<feature type="binding site" description="covalent" evidence="21">
    <location>
        <position position="220"/>
    </location>
    <ligand>
        <name>heme c</name>
        <dbReference type="ChEBI" id="CHEBI:61717"/>
        <label>2</label>
    </ligand>
</feature>
<evidence type="ECO:0000313" key="25">
    <source>
        <dbReference type="Proteomes" id="UP000309952"/>
    </source>
</evidence>
<evidence type="ECO:0000256" key="1">
    <source>
        <dbReference type="ARBA" id="ARBA00004533"/>
    </source>
</evidence>
<keyword evidence="6 19" id="KW-0997">Cell inner membrane</keyword>
<comment type="subunit">
    <text evidence="19">Component of the cbb3-type cytochrome c oxidase.</text>
</comment>
<dbReference type="EMBL" id="LR588407">
    <property type="protein sequence ID" value="VTO17757.1"/>
    <property type="molecule type" value="Genomic_DNA"/>
</dbReference>
<evidence type="ECO:0000256" key="10">
    <source>
        <dbReference type="ARBA" id="ARBA00022723"/>
    </source>
</evidence>
<dbReference type="Proteomes" id="UP000309952">
    <property type="component" value="Chromosome"/>
</dbReference>
<feature type="binding site" description="covalent" evidence="21">
    <location>
        <position position="124"/>
    </location>
    <ligand>
        <name>heme c</name>
        <dbReference type="ChEBI" id="CHEBI:61717"/>
        <label>1</label>
    </ligand>
</feature>
<keyword evidence="8 19" id="KW-0679">Respiratory chain</keyword>
<evidence type="ECO:0000256" key="7">
    <source>
        <dbReference type="ARBA" id="ARBA00022617"/>
    </source>
</evidence>
<dbReference type="InterPro" id="IPR009056">
    <property type="entry name" value="Cyt_c-like_dom"/>
</dbReference>
<accession>A0A4P1KBG4</accession>
<keyword evidence="14 22" id="KW-1133">Transmembrane helix</keyword>
<feature type="binding site" description="axial binding residue" evidence="20">
    <location>
        <position position="172"/>
    </location>
    <ligand>
        <name>heme c</name>
        <dbReference type="ChEBI" id="CHEBI:61717"/>
        <label>2</label>
    </ligand>
    <ligandPart>
        <name>Fe</name>
        <dbReference type="ChEBI" id="CHEBI:18248"/>
    </ligandPart>
</feature>
<dbReference type="GO" id="GO:0005886">
    <property type="term" value="C:plasma membrane"/>
    <property type="evidence" value="ECO:0007669"/>
    <property type="project" value="UniProtKB-SubCell"/>
</dbReference>
<dbReference type="GO" id="GO:0016491">
    <property type="term" value="F:oxidoreductase activity"/>
    <property type="evidence" value="ECO:0007669"/>
    <property type="project" value="UniProtKB-KW"/>
</dbReference>
<dbReference type="Gene3D" id="1.10.760.10">
    <property type="entry name" value="Cytochrome c-like domain"/>
    <property type="match status" value="2"/>
</dbReference>
<comment type="similarity">
    <text evidence="3 19">Belongs to the CcoP / FixP family.</text>
</comment>
<evidence type="ECO:0000256" key="6">
    <source>
        <dbReference type="ARBA" id="ARBA00022519"/>
    </source>
</evidence>
<dbReference type="InterPro" id="IPR008168">
    <property type="entry name" value="Cyt_C_IC"/>
</dbReference>
<dbReference type="GO" id="GO:0006119">
    <property type="term" value="P:oxidative phosphorylation"/>
    <property type="evidence" value="ECO:0007669"/>
    <property type="project" value="UniProtKB-UniPathway"/>
</dbReference>
<dbReference type="NCBIfam" id="TIGR00782">
    <property type="entry name" value="ccoP"/>
    <property type="match status" value="1"/>
</dbReference>
<evidence type="ECO:0000313" key="24">
    <source>
        <dbReference type="EMBL" id="VTO17757.1"/>
    </source>
</evidence>